<sequence length="360" mass="38856">MNKYVRLGIVGVVVLGLAGLGIKTFMPHENPELKDTSQNAKGKKDQGKALNVRAVILSEQSLTDGIFVSGSLVPDEEVGLSFETSGKITDIFFREGTHVAKGQLLAKINDAPLQAELRKKQAQLKLMNDRLYRAKALLAKEAVSKESFQEAEANLAALKAEIDGVKAQIAQTELRAPFAGTIGLRQVSAGAFATTATTIATLTKTSPLKVEFSVPERYAGTLAQGTPLTFTAEGDLTPRMAEVYASDSRVDPETRTYTIRAIYANKDGKLVPGRYVNVNLTTKKYDRTLAVPSEAIVSEMGIDKVFIYKNGVAEPAKITKGLRTDAQVQVLRGLSIGDTVITSGTMQLRQGQKVIVSIKK</sequence>
<dbReference type="RefSeq" id="WP_172274370.1">
    <property type="nucleotide sequence ID" value="NZ_CASGMU010000016.1"/>
</dbReference>
<keyword evidence="7" id="KW-1185">Reference proteome</keyword>
<dbReference type="Gene3D" id="2.40.50.100">
    <property type="match status" value="1"/>
</dbReference>
<dbReference type="NCBIfam" id="TIGR01730">
    <property type="entry name" value="RND_mfp"/>
    <property type="match status" value="1"/>
</dbReference>
<evidence type="ECO:0000259" key="4">
    <source>
        <dbReference type="Pfam" id="PF25954"/>
    </source>
</evidence>
<dbReference type="InterPro" id="IPR006143">
    <property type="entry name" value="RND_pump_MFP"/>
</dbReference>
<comment type="similarity">
    <text evidence="1">Belongs to the membrane fusion protein (MFP) (TC 8.A.1) family.</text>
</comment>
<feature type="coiled-coil region" evidence="2">
    <location>
        <begin position="148"/>
        <end position="175"/>
    </location>
</feature>
<name>A0ABX2AKE7_9BACT</name>
<dbReference type="InterPro" id="IPR058637">
    <property type="entry name" value="YknX-like_C"/>
</dbReference>
<keyword evidence="2" id="KW-0175">Coiled coil</keyword>
<evidence type="ECO:0000313" key="7">
    <source>
        <dbReference type="Proteomes" id="UP000714420"/>
    </source>
</evidence>
<feature type="domain" description="CusB-like beta-barrel" evidence="4">
    <location>
        <begin position="210"/>
        <end position="283"/>
    </location>
</feature>
<dbReference type="Pfam" id="PF25954">
    <property type="entry name" value="Beta-barrel_RND_2"/>
    <property type="match status" value="1"/>
</dbReference>
<dbReference type="EMBL" id="JABKKF010000003">
    <property type="protein sequence ID" value="NPD91565.1"/>
    <property type="molecule type" value="Genomic_DNA"/>
</dbReference>
<dbReference type="SUPFAM" id="SSF111369">
    <property type="entry name" value="HlyD-like secretion proteins"/>
    <property type="match status" value="1"/>
</dbReference>
<dbReference type="Gene3D" id="1.10.287.470">
    <property type="entry name" value="Helix hairpin bin"/>
    <property type="match status" value="1"/>
</dbReference>
<evidence type="ECO:0000313" key="6">
    <source>
        <dbReference type="EMBL" id="NPD91565.1"/>
    </source>
</evidence>
<dbReference type="PANTHER" id="PTHR30469:SF36">
    <property type="entry name" value="BLL3903 PROTEIN"/>
    <property type="match status" value="1"/>
</dbReference>
<dbReference type="InterPro" id="IPR058792">
    <property type="entry name" value="Beta-barrel_RND_2"/>
</dbReference>
<organism evidence="6 7">
    <name type="scientific">Xylanibacter muris</name>
    <dbReference type="NCBI Taxonomy" id="2736290"/>
    <lineage>
        <taxon>Bacteria</taxon>
        <taxon>Pseudomonadati</taxon>
        <taxon>Bacteroidota</taxon>
        <taxon>Bacteroidia</taxon>
        <taxon>Bacteroidales</taxon>
        <taxon>Prevotellaceae</taxon>
        <taxon>Xylanibacter</taxon>
    </lineage>
</organism>
<comment type="caution">
    <text evidence="6">The sequence shown here is derived from an EMBL/GenBank/DDBJ whole genome shotgun (WGS) entry which is preliminary data.</text>
</comment>
<dbReference type="Pfam" id="PF25917">
    <property type="entry name" value="BSH_RND"/>
    <property type="match status" value="1"/>
</dbReference>
<dbReference type="Gene3D" id="2.40.30.170">
    <property type="match status" value="1"/>
</dbReference>
<dbReference type="Gene3D" id="2.40.420.20">
    <property type="match status" value="1"/>
</dbReference>
<proteinExistence type="inferred from homology"/>
<dbReference type="Pfam" id="PF25989">
    <property type="entry name" value="YknX_C"/>
    <property type="match status" value="1"/>
</dbReference>
<gene>
    <name evidence="6" type="ORF">HPS56_04210</name>
</gene>
<protein>
    <submittedName>
        <fullName evidence="6">Efflux RND transporter periplasmic adaptor subunit</fullName>
    </submittedName>
</protein>
<feature type="domain" description="Multidrug resistance protein MdtA-like barrel-sandwich hybrid" evidence="3">
    <location>
        <begin position="84"/>
        <end position="203"/>
    </location>
</feature>
<accession>A0ABX2AKE7</accession>
<dbReference type="InterPro" id="IPR058625">
    <property type="entry name" value="MdtA-like_BSH"/>
</dbReference>
<evidence type="ECO:0000256" key="2">
    <source>
        <dbReference type="SAM" id="Coils"/>
    </source>
</evidence>
<reference evidence="6 7" key="1">
    <citation type="submission" date="2020-05" db="EMBL/GenBank/DDBJ databases">
        <title>Distinct polysaccharide utilization as determinants for interspecies competition between intestinal Prevotella spp.</title>
        <authorList>
            <person name="Galvez E.J.C."/>
            <person name="Iljazovic A."/>
            <person name="Strowig T."/>
        </authorList>
    </citation>
    <scope>NUCLEOTIDE SEQUENCE [LARGE SCALE GENOMIC DNA]</scope>
    <source>
        <strain evidence="6 7">PMUR</strain>
    </source>
</reference>
<evidence type="ECO:0000259" key="3">
    <source>
        <dbReference type="Pfam" id="PF25917"/>
    </source>
</evidence>
<dbReference type="Proteomes" id="UP000714420">
    <property type="component" value="Unassembled WGS sequence"/>
</dbReference>
<evidence type="ECO:0000256" key="1">
    <source>
        <dbReference type="ARBA" id="ARBA00009477"/>
    </source>
</evidence>
<feature type="domain" description="YknX-like C-terminal permuted SH3-like" evidence="5">
    <location>
        <begin position="289"/>
        <end position="356"/>
    </location>
</feature>
<evidence type="ECO:0000259" key="5">
    <source>
        <dbReference type="Pfam" id="PF25989"/>
    </source>
</evidence>
<dbReference type="PANTHER" id="PTHR30469">
    <property type="entry name" value="MULTIDRUG RESISTANCE PROTEIN MDTA"/>
    <property type="match status" value="1"/>
</dbReference>